<gene>
    <name evidence="3" type="ORF">SAMN03080610_03311</name>
</gene>
<evidence type="ECO:0000313" key="4">
    <source>
        <dbReference type="Proteomes" id="UP000199347"/>
    </source>
</evidence>
<dbReference type="Gene3D" id="3.40.50.2300">
    <property type="match status" value="1"/>
</dbReference>
<dbReference type="InterPro" id="IPR001789">
    <property type="entry name" value="Sig_transdc_resp-reg_receiver"/>
</dbReference>
<organism evidence="3 4">
    <name type="scientific">Afifella marina DSM 2698</name>
    <dbReference type="NCBI Taxonomy" id="1120955"/>
    <lineage>
        <taxon>Bacteria</taxon>
        <taxon>Pseudomonadati</taxon>
        <taxon>Pseudomonadota</taxon>
        <taxon>Alphaproteobacteria</taxon>
        <taxon>Hyphomicrobiales</taxon>
        <taxon>Afifellaceae</taxon>
        <taxon>Afifella</taxon>
    </lineage>
</organism>
<name>A0A1G5P5Q3_AFIMA</name>
<evidence type="ECO:0000259" key="2">
    <source>
        <dbReference type="PROSITE" id="PS50110"/>
    </source>
</evidence>
<accession>A0A1G5P5Q3</accession>
<sequence>MPAICAGEKAAPLRDCQILLVEDEALVAMDLAYELEKAGAEVTFASTLAEALAIANSNDPPHSAAVLDINLRGEEVYPAAERLAATGVPFLFCTGHGKLEDVAPRFPDAPVLNKPIIGRQLVCALAALLP</sequence>
<feature type="modified residue" description="4-aspartylphosphate" evidence="1">
    <location>
        <position position="68"/>
    </location>
</feature>
<dbReference type="AlphaFoldDB" id="A0A1G5P5Q3"/>
<dbReference type="STRING" id="1120955.SAMN03080610_03311"/>
<proteinExistence type="predicted"/>
<keyword evidence="4" id="KW-1185">Reference proteome</keyword>
<dbReference type="Pfam" id="PF00072">
    <property type="entry name" value="Response_reg"/>
    <property type="match status" value="1"/>
</dbReference>
<feature type="domain" description="Response regulatory" evidence="2">
    <location>
        <begin position="17"/>
        <end position="129"/>
    </location>
</feature>
<reference evidence="3 4" key="1">
    <citation type="submission" date="2016-10" db="EMBL/GenBank/DDBJ databases">
        <authorList>
            <person name="de Groot N.N."/>
        </authorList>
    </citation>
    <scope>NUCLEOTIDE SEQUENCE [LARGE SCALE GENOMIC DNA]</scope>
    <source>
        <strain evidence="3 4">DSM 2698</strain>
    </source>
</reference>
<evidence type="ECO:0000313" key="3">
    <source>
        <dbReference type="EMBL" id="SCZ44862.1"/>
    </source>
</evidence>
<dbReference type="GO" id="GO:0000160">
    <property type="term" value="P:phosphorelay signal transduction system"/>
    <property type="evidence" value="ECO:0007669"/>
    <property type="project" value="InterPro"/>
</dbReference>
<protein>
    <submittedName>
        <fullName evidence="3">Response regulator receiver domain-containing protein</fullName>
    </submittedName>
</protein>
<evidence type="ECO:0000256" key="1">
    <source>
        <dbReference type="PROSITE-ProRule" id="PRU00169"/>
    </source>
</evidence>
<dbReference type="PROSITE" id="PS50110">
    <property type="entry name" value="RESPONSE_REGULATORY"/>
    <property type="match status" value="1"/>
</dbReference>
<dbReference type="EMBL" id="FMVW01000009">
    <property type="protein sequence ID" value="SCZ44862.1"/>
    <property type="molecule type" value="Genomic_DNA"/>
</dbReference>
<keyword evidence="1" id="KW-0597">Phosphoprotein</keyword>
<dbReference type="Proteomes" id="UP000199347">
    <property type="component" value="Unassembled WGS sequence"/>
</dbReference>
<dbReference type="SMART" id="SM00448">
    <property type="entry name" value="REC"/>
    <property type="match status" value="1"/>
</dbReference>
<dbReference type="SUPFAM" id="SSF52172">
    <property type="entry name" value="CheY-like"/>
    <property type="match status" value="1"/>
</dbReference>
<dbReference type="InterPro" id="IPR011006">
    <property type="entry name" value="CheY-like_superfamily"/>
</dbReference>